<comment type="caution">
    <text evidence="1">The sequence shown here is derived from an EMBL/GenBank/DDBJ whole genome shotgun (WGS) entry which is preliminary data.</text>
</comment>
<dbReference type="EMBL" id="SNZP01000005">
    <property type="protein sequence ID" value="TDR80326.1"/>
    <property type="molecule type" value="Genomic_DNA"/>
</dbReference>
<gene>
    <name evidence="1" type="ORF">DFP86_105189</name>
</gene>
<dbReference type="Gene3D" id="3.30.420.40">
    <property type="match status" value="2"/>
</dbReference>
<dbReference type="AlphaFoldDB" id="A0A4R7B9G6"/>
<proteinExistence type="predicted"/>
<dbReference type="PANTHER" id="PTHR18964">
    <property type="entry name" value="ROK (REPRESSOR, ORF, KINASE) FAMILY"/>
    <property type="match status" value="1"/>
</dbReference>
<evidence type="ECO:0000313" key="2">
    <source>
        <dbReference type="Proteomes" id="UP000295611"/>
    </source>
</evidence>
<dbReference type="CDD" id="cd24066">
    <property type="entry name" value="ASKHA_NBD_ROK_EcFRK-like"/>
    <property type="match status" value="1"/>
</dbReference>
<keyword evidence="1" id="KW-0808">Transferase</keyword>
<dbReference type="PROSITE" id="PS01125">
    <property type="entry name" value="ROK"/>
    <property type="match status" value="1"/>
</dbReference>
<dbReference type="Pfam" id="PF00480">
    <property type="entry name" value="ROK"/>
    <property type="match status" value="1"/>
</dbReference>
<sequence length="308" mass="31926">MLRIGVDLGGTKTEIVALSTRGEVLLRQREATPRGDYAASVAQIGRMVRAAEAELGASATVGVGTPGALSALTGCMKNCNSVWLNGRPLKADLERELARPVRLSNDANCFALSEAIDGAGHGARVVFGVILGTGVGAGLVVDGRVLDGPNRIAGEWGHNPLPLPAAADLPLPACYCGRAGCIERYLSGPAWHEACLREQGFDLQPYEIAERAGSGVCMAAQASLDTYLDRLARSLAGVINILDPDVIVLGGGLSNIAALYEGVPARWGRYVFSDSVLTRLAAPVHGDSSGVRGAAWLWNEGASAGAGD</sequence>
<dbReference type="GO" id="GO:0004396">
    <property type="term" value="F:hexokinase activity"/>
    <property type="evidence" value="ECO:0007669"/>
    <property type="project" value="TreeGrafter"/>
</dbReference>
<dbReference type="OrthoDB" id="9810372at2"/>
<dbReference type="InterPro" id="IPR049874">
    <property type="entry name" value="ROK_cs"/>
</dbReference>
<keyword evidence="1" id="KW-0418">Kinase</keyword>
<reference evidence="1 2" key="1">
    <citation type="submission" date="2019-03" db="EMBL/GenBank/DDBJ databases">
        <title>Genomic Encyclopedia of Type Strains, Phase III (KMG-III): the genomes of soil and plant-associated and newly described type strains.</title>
        <authorList>
            <person name="Whitman W."/>
        </authorList>
    </citation>
    <scope>NUCLEOTIDE SEQUENCE [LARGE SCALE GENOMIC DNA]</scope>
    <source>
        <strain evidence="1 2">CECT 8976</strain>
    </source>
</reference>
<organism evidence="1 2">
    <name type="scientific">Paludibacterium purpuratum</name>
    <dbReference type="NCBI Taxonomy" id="1144873"/>
    <lineage>
        <taxon>Bacteria</taxon>
        <taxon>Pseudomonadati</taxon>
        <taxon>Pseudomonadota</taxon>
        <taxon>Betaproteobacteria</taxon>
        <taxon>Neisseriales</taxon>
        <taxon>Chromobacteriaceae</taxon>
        <taxon>Paludibacterium</taxon>
    </lineage>
</organism>
<keyword evidence="2" id="KW-1185">Reference proteome</keyword>
<dbReference type="SUPFAM" id="SSF53067">
    <property type="entry name" value="Actin-like ATPase domain"/>
    <property type="match status" value="1"/>
</dbReference>
<dbReference type="InterPro" id="IPR043129">
    <property type="entry name" value="ATPase_NBD"/>
</dbReference>
<dbReference type="InterPro" id="IPR000600">
    <property type="entry name" value="ROK"/>
</dbReference>
<dbReference type="RefSeq" id="WP_133679829.1">
    <property type="nucleotide sequence ID" value="NZ_SNZP01000005.1"/>
</dbReference>
<protein>
    <submittedName>
        <fullName evidence="1">N-acetylglucosamine kinase</fullName>
    </submittedName>
</protein>
<accession>A0A4R7B9G6</accession>
<dbReference type="PANTHER" id="PTHR18964:SF174">
    <property type="entry name" value="D-ALLOSE KINASE-RELATED"/>
    <property type="match status" value="1"/>
</dbReference>
<evidence type="ECO:0000313" key="1">
    <source>
        <dbReference type="EMBL" id="TDR80326.1"/>
    </source>
</evidence>
<name>A0A4R7B9G6_9NEIS</name>
<dbReference type="Proteomes" id="UP000295611">
    <property type="component" value="Unassembled WGS sequence"/>
</dbReference>